<evidence type="ECO:0000256" key="4">
    <source>
        <dbReference type="ARBA" id="ARBA00022574"/>
    </source>
</evidence>
<dbReference type="InterPro" id="IPR036322">
    <property type="entry name" value="WD40_repeat_dom_sf"/>
</dbReference>
<dbReference type="Gene3D" id="2.130.10.10">
    <property type="entry name" value="YVTN repeat-like/Quinoprotein amine dehydrogenase"/>
    <property type="match status" value="3"/>
</dbReference>
<evidence type="ECO:0000256" key="6">
    <source>
        <dbReference type="ARBA" id="ARBA00022846"/>
    </source>
</evidence>
<dbReference type="EMBL" id="NHOQ01002094">
    <property type="protein sequence ID" value="PWA19755.1"/>
    <property type="molecule type" value="Genomic_DNA"/>
</dbReference>
<evidence type="ECO:0000256" key="5">
    <source>
        <dbReference type="ARBA" id="ARBA00022737"/>
    </source>
</evidence>
<dbReference type="GO" id="GO:0031514">
    <property type="term" value="C:motile cilium"/>
    <property type="evidence" value="ECO:0007669"/>
    <property type="project" value="UniProtKB-SubCell"/>
</dbReference>
<name>A0A315VAJ1_GAMAF</name>
<feature type="repeat" description="WD" evidence="13">
    <location>
        <begin position="544"/>
        <end position="585"/>
    </location>
</feature>
<dbReference type="STRING" id="33528.ENSGAFP00000017802"/>
<evidence type="ECO:0000256" key="13">
    <source>
        <dbReference type="PROSITE-ProRule" id="PRU00221"/>
    </source>
</evidence>
<evidence type="ECO:0000256" key="11">
    <source>
        <dbReference type="ARBA" id="ARBA00046056"/>
    </source>
</evidence>
<evidence type="ECO:0000313" key="15">
    <source>
        <dbReference type="Proteomes" id="UP000250572"/>
    </source>
</evidence>
<dbReference type="FunFam" id="2.130.10.10:FF:001320">
    <property type="entry name" value="Predicted protein"/>
    <property type="match status" value="1"/>
</dbReference>
<evidence type="ECO:0000256" key="3">
    <source>
        <dbReference type="ARBA" id="ARBA00022490"/>
    </source>
</evidence>
<keyword evidence="5" id="KW-0677">Repeat</keyword>
<dbReference type="InterPro" id="IPR001680">
    <property type="entry name" value="WD40_rpt"/>
</dbReference>
<dbReference type="InterPro" id="IPR050630">
    <property type="entry name" value="WD_repeat_EMAP"/>
</dbReference>
<evidence type="ECO:0000256" key="2">
    <source>
        <dbReference type="ARBA" id="ARBA00004496"/>
    </source>
</evidence>
<keyword evidence="7" id="KW-0969">Cilium</keyword>
<evidence type="ECO:0000313" key="14">
    <source>
        <dbReference type="EMBL" id="PWA19755.1"/>
    </source>
</evidence>
<keyword evidence="8" id="KW-0966">Cell projection</keyword>
<dbReference type="AlphaFoldDB" id="A0A315VAJ1"/>
<dbReference type="Proteomes" id="UP000250572">
    <property type="component" value="Unassembled WGS sequence"/>
</dbReference>
<dbReference type="PANTHER" id="PTHR13720:SF14">
    <property type="entry name" value="CILIA- AND FLAGELLA-ASSOCIATED PROTEIN 52"/>
    <property type="match status" value="1"/>
</dbReference>
<dbReference type="PANTHER" id="PTHR13720">
    <property type="entry name" value="WD-40 REPEAT PROTEIN"/>
    <property type="match status" value="1"/>
</dbReference>
<feature type="repeat" description="WD" evidence="13">
    <location>
        <begin position="107"/>
        <end position="150"/>
    </location>
</feature>
<evidence type="ECO:0000256" key="8">
    <source>
        <dbReference type="ARBA" id="ARBA00023273"/>
    </source>
</evidence>
<keyword evidence="15" id="KW-1185">Reference proteome</keyword>
<comment type="function">
    <text evidence="11">Microtubule inner protein (MIP) part of the dynein-decorated doublet microtubules (DMTs) in cilia axoneme. Important for proper ciliary and flagellar beating. May act in cooperation with CFAP45 and axonemal dynein subunit DNAH11. May play a role in cell growth and/or survival.</text>
</comment>
<dbReference type="GO" id="GO:0005930">
    <property type="term" value="C:axoneme"/>
    <property type="evidence" value="ECO:0007669"/>
    <property type="project" value="UniProtKB-ARBA"/>
</dbReference>
<evidence type="ECO:0000256" key="7">
    <source>
        <dbReference type="ARBA" id="ARBA00023069"/>
    </source>
</evidence>
<dbReference type="PROSITE" id="PS00678">
    <property type="entry name" value="WD_REPEATS_1"/>
    <property type="match status" value="2"/>
</dbReference>
<evidence type="ECO:0000256" key="12">
    <source>
        <dbReference type="ARBA" id="ARBA00047117"/>
    </source>
</evidence>
<dbReference type="InterPro" id="IPR020472">
    <property type="entry name" value="WD40_PAC1"/>
</dbReference>
<dbReference type="PROSITE" id="PS50082">
    <property type="entry name" value="WD_REPEATS_2"/>
    <property type="match status" value="4"/>
</dbReference>
<evidence type="ECO:0000256" key="10">
    <source>
        <dbReference type="ARBA" id="ARBA00029552"/>
    </source>
</evidence>
<feature type="repeat" description="WD" evidence="13">
    <location>
        <begin position="401"/>
        <end position="435"/>
    </location>
</feature>
<keyword evidence="4 13" id="KW-0853">WD repeat</keyword>
<proteinExistence type="inferred from homology"/>
<gene>
    <name evidence="14" type="ORF">CCH79_00006948</name>
</gene>
<reference evidence="14 15" key="1">
    <citation type="journal article" date="2018" name="G3 (Bethesda)">
        <title>A High-Quality Reference Genome for the Invasive Mosquitofish Gambusia affinis Using a Chicago Library.</title>
        <authorList>
            <person name="Hoffberg S.L."/>
            <person name="Troendle N.J."/>
            <person name="Glenn T.C."/>
            <person name="Mahmud O."/>
            <person name="Louha S."/>
            <person name="Chalopin D."/>
            <person name="Bennetzen J.L."/>
            <person name="Mauricio R."/>
        </authorList>
    </citation>
    <scope>NUCLEOTIDE SEQUENCE [LARGE SCALE GENOMIC DNA]</scope>
    <source>
        <strain evidence="14">NE01/NJP1002.9</strain>
        <tissue evidence="14">Muscle</tissue>
    </source>
</reference>
<dbReference type="SMART" id="SM00320">
    <property type="entry name" value="WD40"/>
    <property type="match status" value="11"/>
</dbReference>
<evidence type="ECO:0000256" key="1">
    <source>
        <dbReference type="ARBA" id="ARBA00004230"/>
    </source>
</evidence>
<dbReference type="Pfam" id="PF00400">
    <property type="entry name" value="WD40"/>
    <property type="match status" value="6"/>
</dbReference>
<feature type="repeat" description="WD" evidence="13">
    <location>
        <begin position="445"/>
        <end position="478"/>
    </location>
</feature>
<dbReference type="SUPFAM" id="SSF50978">
    <property type="entry name" value="WD40 repeat-like"/>
    <property type="match status" value="2"/>
</dbReference>
<sequence>MDAKDDEARSIPELKLEAVIGFNGRVPFGLKLHPDKKYLIYPLGSLVILKRTDDGKQEFLHGHSNNVSCISLSKSGVYIASGQVNIMAVKAPVIIWNYAARAIHGQLLLHKAKVEAVAFSPNENYLVSLGGQDDGSIVVWNIETKQAICKSSASTYGYCLTVEFFHTSDNIFASAGSGTLRIWELDLTNRRIWPTDCRTGKLKRTVKCLEISECDQYMFCGTTSGDIMKINTRLKLLNNCGPARAKFSGGINVLKVLNSGDMLIGTGSGTLALEIELENGVTSVAFSDEGGQLLVGTEGAQMYRVSFEDFKADLLCTGHRSSIHDIAIPIGMSQVFATCSEEDIRLWRINKPKELMRLSVPNVTCNTLCFMSDGHGIISGWSDGKIRIFDPKNGKPLLIINNAHNMGVTTIANTRDSLKIVSGGREGQVRVWELQPQGHRLLDTLAEHKETVSCIKIKSDDRECVSASTDGTCIIWDLVRFVSLQRVIANTLFRTVCYNLDEHQIITSGTDRKVLSDPVDSLQHDVTRITYWYVLDGASIRELEASQSGAINTMHITNDGNHFVTGGEDKQLKVWDYMLGDVTHVGMPLGASITSTKISSNNSILVCTTADGGVWQWRFPHPPSS</sequence>
<dbReference type="PRINTS" id="PR00320">
    <property type="entry name" value="GPROTEINBRPT"/>
</dbReference>
<evidence type="ECO:0000256" key="9">
    <source>
        <dbReference type="ARBA" id="ARBA00029456"/>
    </source>
</evidence>
<keyword evidence="3" id="KW-0963">Cytoplasm</keyword>
<comment type="subunit">
    <text evidence="12">Microtubule inner protein component of sperm flagellar doublet microtubules. Interacts with BRCA2. Interacts with the CCT chaperonin complex. Interacts with HSP70. Interacts with AK8. Interacts with CFAP45. Interacts with DNAI1. Interacts with IQDC.</text>
</comment>
<accession>A0A315VAJ1</accession>
<comment type="similarity">
    <text evidence="9">Belongs to the CFAP52 family.</text>
</comment>
<dbReference type="PROSITE" id="PS50294">
    <property type="entry name" value="WD_REPEATS_REGION"/>
    <property type="match status" value="3"/>
</dbReference>
<dbReference type="InterPro" id="IPR019775">
    <property type="entry name" value="WD40_repeat_CS"/>
</dbReference>
<dbReference type="InterPro" id="IPR015943">
    <property type="entry name" value="WD40/YVTN_repeat-like_dom_sf"/>
</dbReference>
<organism evidence="14 15">
    <name type="scientific">Gambusia affinis</name>
    <name type="common">Western mosquitofish</name>
    <name type="synonym">Heterandria affinis</name>
    <dbReference type="NCBI Taxonomy" id="33528"/>
    <lineage>
        <taxon>Eukaryota</taxon>
        <taxon>Metazoa</taxon>
        <taxon>Chordata</taxon>
        <taxon>Craniata</taxon>
        <taxon>Vertebrata</taxon>
        <taxon>Euteleostomi</taxon>
        <taxon>Actinopterygii</taxon>
        <taxon>Neopterygii</taxon>
        <taxon>Teleostei</taxon>
        <taxon>Neoteleostei</taxon>
        <taxon>Acanthomorphata</taxon>
        <taxon>Ovalentaria</taxon>
        <taxon>Atherinomorphae</taxon>
        <taxon>Cyprinodontiformes</taxon>
        <taxon>Poeciliidae</taxon>
        <taxon>Poeciliinae</taxon>
        <taxon>Gambusia</taxon>
    </lineage>
</organism>
<comment type="subcellular location">
    <subcellularLocation>
        <location evidence="1">Cell projection</location>
        <location evidence="1">Cilium</location>
        <location evidence="1">Flagellum</location>
    </subcellularLocation>
    <subcellularLocation>
        <location evidence="2">Cytoplasm</location>
    </subcellularLocation>
</comment>
<protein>
    <recommendedName>
        <fullName evidence="10">Cilia- and flagella-associated protein 52</fullName>
    </recommendedName>
</protein>
<keyword evidence="6" id="KW-0282">Flagellum</keyword>
<comment type="caution">
    <text evidence="14">The sequence shown here is derived from an EMBL/GenBank/DDBJ whole genome shotgun (WGS) entry which is preliminary data.</text>
</comment>